<dbReference type="SUPFAM" id="SSF53067">
    <property type="entry name" value="Actin-like ATPase domain"/>
    <property type="match status" value="1"/>
</dbReference>
<dbReference type="InterPro" id="IPR036390">
    <property type="entry name" value="WH_DNA-bd_sf"/>
</dbReference>
<comment type="caution">
    <text evidence="3">The sequence shown here is derived from an EMBL/GenBank/DDBJ whole genome shotgun (WGS) entry which is preliminary data.</text>
</comment>
<sequence length="386" mass="40888">MDTARGAAQAERSANQVACLRALADADDAQTVGVISAETGLSRPTVHAVLDDLVEAGLVVPTDRSIVGPGRPARAFRFVREAGLVAGVDLGPRGVRAIICDLSGRRLGYTELLRERPAEISSIQSAIHAAAEESSLDLGRLRAVGLALPGVVEANGHLRASLALPELVGLPIAETVAQDLGRPVAIDNDIKLAALAEQRGGAGRGYSDVVYLQIGHRLSVSIVLNGVIRQGRHRLAGELGAQRGMRWTRNADRGQLIWTSHPTGEAVLKAAADGDVDAQAEIDDFCAQIAGRIATVLLVVDPEIVVVRGGPAQESAALLRSLEAAVERELLFPERPPFVASALGREAVVLGAVGTAFDQFSTRIYGVHDYPSPWRRITHDLERTSK</sequence>
<dbReference type="SUPFAM" id="SSF46785">
    <property type="entry name" value="Winged helix' DNA-binding domain"/>
    <property type="match status" value="1"/>
</dbReference>
<dbReference type="OrthoDB" id="37575at2"/>
<dbReference type="InterPro" id="IPR000600">
    <property type="entry name" value="ROK"/>
</dbReference>
<evidence type="ECO:0000313" key="3">
    <source>
        <dbReference type="EMBL" id="TCC47588.1"/>
    </source>
</evidence>
<dbReference type="InterPro" id="IPR036388">
    <property type="entry name" value="WH-like_DNA-bd_sf"/>
</dbReference>
<feature type="domain" description="HTH marR-type" evidence="2">
    <location>
        <begin position="15"/>
        <end position="61"/>
    </location>
</feature>
<dbReference type="AlphaFoldDB" id="A0A4R0JRE6"/>
<dbReference type="Proteomes" id="UP000293342">
    <property type="component" value="Unassembled WGS sequence"/>
</dbReference>
<dbReference type="PANTHER" id="PTHR18964:SF149">
    <property type="entry name" value="BIFUNCTIONAL UDP-N-ACETYLGLUCOSAMINE 2-EPIMERASE_N-ACETYLMANNOSAMINE KINASE"/>
    <property type="match status" value="1"/>
</dbReference>
<name>A0A4R0JRE6_9ACTN</name>
<keyword evidence="4" id="KW-1185">Reference proteome</keyword>
<dbReference type="Pfam" id="PF12802">
    <property type="entry name" value="MarR_2"/>
    <property type="match status" value="1"/>
</dbReference>
<dbReference type="EMBL" id="SJKD01000005">
    <property type="protein sequence ID" value="TCC47588.1"/>
    <property type="molecule type" value="Genomic_DNA"/>
</dbReference>
<comment type="similarity">
    <text evidence="1">Belongs to the ROK (NagC/XylR) family.</text>
</comment>
<dbReference type="RefSeq" id="WP_131515658.1">
    <property type="nucleotide sequence ID" value="NZ_SJKD01000005.1"/>
</dbReference>
<protein>
    <submittedName>
        <fullName evidence="3">ROK family transcriptional regulator</fullName>
    </submittedName>
</protein>
<proteinExistence type="inferred from homology"/>
<gene>
    <name evidence="3" type="ORF">E0H75_22745</name>
</gene>
<accession>A0A4R0JRE6</accession>
<dbReference type="Gene3D" id="1.10.10.10">
    <property type="entry name" value="Winged helix-like DNA-binding domain superfamily/Winged helix DNA-binding domain"/>
    <property type="match status" value="1"/>
</dbReference>
<dbReference type="PANTHER" id="PTHR18964">
    <property type="entry name" value="ROK (REPRESSOR, ORF, KINASE) FAMILY"/>
    <property type="match status" value="1"/>
</dbReference>
<evidence type="ECO:0000259" key="2">
    <source>
        <dbReference type="Pfam" id="PF12802"/>
    </source>
</evidence>
<dbReference type="InterPro" id="IPR000835">
    <property type="entry name" value="HTH_MarR-typ"/>
</dbReference>
<dbReference type="GO" id="GO:0003700">
    <property type="term" value="F:DNA-binding transcription factor activity"/>
    <property type="evidence" value="ECO:0007669"/>
    <property type="project" value="InterPro"/>
</dbReference>
<organism evidence="3 4">
    <name type="scientific">Kribbella capetownensis</name>
    <dbReference type="NCBI Taxonomy" id="1572659"/>
    <lineage>
        <taxon>Bacteria</taxon>
        <taxon>Bacillati</taxon>
        <taxon>Actinomycetota</taxon>
        <taxon>Actinomycetes</taxon>
        <taxon>Propionibacteriales</taxon>
        <taxon>Kribbellaceae</taxon>
        <taxon>Kribbella</taxon>
    </lineage>
</organism>
<dbReference type="Gene3D" id="3.30.420.40">
    <property type="match status" value="4"/>
</dbReference>
<reference evidence="3 4" key="1">
    <citation type="submission" date="2019-02" db="EMBL/GenBank/DDBJ databases">
        <title>Kribbella capetownensis sp. nov. and Kribbella speibonae sp. nov., isolated from soil.</title>
        <authorList>
            <person name="Curtis S.M."/>
            <person name="Norton I."/>
            <person name="Everest G.J."/>
            <person name="Meyers P.R."/>
        </authorList>
    </citation>
    <scope>NUCLEOTIDE SEQUENCE [LARGE SCALE GENOMIC DNA]</scope>
    <source>
        <strain evidence="3 4">YM53</strain>
    </source>
</reference>
<dbReference type="CDD" id="cd23763">
    <property type="entry name" value="ASKHA_ATPase_ROK"/>
    <property type="match status" value="1"/>
</dbReference>
<dbReference type="InterPro" id="IPR043129">
    <property type="entry name" value="ATPase_NBD"/>
</dbReference>
<evidence type="ECO:0000256" key="1">
    <source>
        <dbReference type="ARBA" id="ARBA00006479"/>
    </source>
</evidence>
<dbReference type="Pfam" id="PF00480">
    <property type="entry name" value="ROK"/>
    <property type="match status" value="2"/>
</dbReference>
<evidence type="ECO:0000313" key="4">
    <source>
        <dbReference type="Proteomes" id="UP000293342"/>
    </source>
</evidence>